<keyword evidence="5" id="KW-1185">Reference proteome</keyword>
<protein>
    <recommendedName>
        <fullName evidence="3">START domain-containing protein</fullName>
    </recommendedName>
</protein>
<dbReference type="PANTHER" id="PTHR19308">
    <property type="entry name" value="PHOSPHATIDYLCHOLINE TRANSFER PROTEIN"/>
    <property type="match status" value="1"/>
</dbReference>
<sequence length="475" mass="50418">MELHRAIWSSGVANELIPFWALFLAGLVVGQLLPRTRAAKRLGLAGPLLGRLALALHAASLARRIWHSVARPGTLRALLRASARWLCGRGWSFQWPLGAAPAGLPPGSPRGRGGCGDAAGAAADWYVDEKDLAFFEYHAVQNGPLKGASPWEVTLDKDIPGVVRYTAWRRTLPDGKTQYKSVTVAPDAAPREVMDLYLDDSFRAEWDGMVIHHEVLEHGAFAERQQVVRWVRRFPFAFLSDREYCIARRLFRGDDGSLTACTKAITHPRERRGGGVVRMDAFHSMWRSRAVPDPWGGPAPATETTLLHHEQFKIPERLARFAVSAGQWGFVKGLAAAVPRYVAARRARGVAPGEEDPAAYGAGCPPNPPRPAPAGGWEGGGGEGATPPPPSPPRRRALPRAASLAVVGGLALAVRAARGEAGGCGGPVPRAASAPALGDGYGGGGGGTAAAAAAAARRARARAARAEYEGGAFSW</sequence>
<dbReference type="SUPFAM" id="SSF55961">
    <property type="entry name" value="Bet v1-like"/>
    <property type="match status" value="1"/>
</dbReference>
<keyword evidence="2" id="KW-1133">Transmembrane helix</keyword>
<evidence type="ECO:0000313" key="5">
    <source>
        <dbReference type="Proteomes" id="UP000247498"/>
    </source>
</evidence>
<evidence type="ECO:0000256" key="2">
    <source>
        <dbReference type="SAM" id="Phobius"/>
    </source>
</evidence>
<dbReference type="PROSITE" id="PS50848">
    <property type="entry name" value="START"/>
    <property type="match status" value="1"/>
</dbReference>
<evidence type="ECO:0000256" key="1">
    <source>
        <dbReference type="SAM" id="MobiDB-lite"/>
    </source>
</evidence>
<keyword evidence="2" id="KW-0812">Transmembrane</keyword>
<dbReference type="FunCoup" id="A0A2V0PCN0">
    <property type="interactions" value="342"/>
</dbReference>
<dbReference type="OrthoDB" id="1295045at2759"/>
<evidence type="ECO:0000313" key="4">
    <source>
        <dbReference type="EMBL" id="GBF94927.1"/>
    </source>
</evidence>
<accession>A0A2V0PCN0</accession>
<proteinExistence type="predicted"/>
<feature type="transmembrane region" description="Helical" evidence="2">
    <location>
        <begin position="6"/>
        <end position="30"/>
    </location>
</feature>
<dbReference type="InterPro" id="IPR002913">
    <property type="entry name" value="START_lipid-bd_dom"/>
</dbReference>
<dbReference type="GO" id="GO:0005737">
    <property type="term" value="C:cytoplasm"/>
    <property type="evidence" value="ECO:0007669"/>
    <property type="project" value="UniProtKB-ARBA"/>
</dbReference>
<comment type="caution">
    <text evidence="4">The sequence shown here is derived from an EMBL/GenBank/DDBJ whole genome shotgun (WGS) entry which is preliminary data.</text>
</comment>
<keyword evidence="2" id="KW-0472">Membrane</keyword>
<dbReference type="Gene3D" id="3.30.530.20">
    <property type="match status" value="1"/>
</dbReference>
<gene>
    <name evidence="4" type="ORF">Rsub_08170</name>
</gene>
<evidence type="ECO:0000259" key="3">
    <source>
        <dbReference type="PROSITE" id="PS50848"/>
    </source>
</evidence>
<dbReference type="PANTHER" id="PTHR19308:SF39">
    <property type="entry name" value="PHOSPHATIDYLCHOLINE TRANSFER PROTEIN"/>
    <property type="match status" value="1"/>
</dbReference>
<name>A0A2V0PCN0_9CHLO</name>
<dbReference type="InParanoid" id="A0A2V0PCN0"/>
<organism evidence="4 5">
    <name type="scientific">Raphidocelis subcapitata</name>
    <dbReference type="NCBI Taxonomy" id="307507"/>
    <lineage>
        <taxon>Eukaryota</taxon>
        <taxon>Viridiplantae</taxon>
        <taxon>Chlorophyta</taxon>
        <taxon>core chlorophytes</taxon>
        <taxon>Chlorophyceae</taxon>
        <taxon>CS clade</taxon>
        <taxon>Sphaeropleales</taxon>
        <taxon>Selenastraceae</taxon>
        <taxon>Raphidocelis</taxon>
    </lineage>
</organism>
<reference evidence="4 5" key="1">
    <citation type="journal article" date="2018" name="Sci. Rep.">
        <title>Raphidocelis subcapitata (=Pseudokirchneriella subcapitata) provides an insight into genome evolution and environmental adaptations in the Sphaeropleales.</title>
        <authorList>
            <person name="Suzuki S."/>
            <person name="Yamaguchi H."/>
            <person name="Nakajima N."/>
            <person name="Kawachi M."/>
        </authorList>
    </citation>
    <scope>NUCLEOTIDE SEQUENCE [LARGE SCALE GENOMIC DNA]</scope>
    <source>
        <strain evidence="4 5">NIES-35</strain>
    </source>
</reference>
<feature type="region of interest" description="Disordered" evidence="1">
    <location>
        <begin position="353"/>
        <end position="400"/>
    </location>
</feature>
<dbReference type="Pfam" id="PF01852">
    <property type="entry name" value="START"/>
    <property type="match status" value="1"/>
</dbReference>
<feature type="domain" description="START" evidence="3">
    <location>
        <begin position="151"/>
        <end position="343"/>
    </location>
</feature>
<dbReference type="InterPro" id="IPR051213">
    <property type="entry name" value="START_lipid_transfer"/>
</dbReference>
<dbReference type="Proteomes" id="UP000247498">
    <property type="component" value="Unassembled WGS sequence"/>
</dbReference>
<dbReference type="EMBL" id="BDRX01000057">
    <property type="protein sequence ID" value="GBF94927.1"/>
    <property type="molecule type" value="Genomic_DNA"/>
</dbReference>
<dbReference type="InterPro" id="IPR023393">
    <property type="entry name" value="START-like_dom_sf"/>
</dbReference>
<dbReference type="GO" id="GO:0008289">
    <property type="term" value="F:lipid binding"/>
    <property type="evidence" value="ECO:0007669"/>
    <property type="project" value="InterPro"/>
</dbReference>
<dbReference type="AlphaFoldDB" id="A0A2V0PCN0"/>